<dbReference type="GO" id="GO:0005783">
    <property type="term" value="C:endoplasmic reticulum"/>
    <property type="evidence" value="ECO:0007669"/>
    <property type="project" value="TreeGrafter"/>
</dbReference>
<comment type="similarity">
    <text evidence="2">Belongs to the chloride channel MCLC family.</text>
</comment>
<comment type="subcellular location">
    <subcellularLocation>
        <location evidence="1">Membrane</location>
        <topology evidence="1">Multi-pass membrane protein</topology>
    </subcellularLocation>
</comment>
<feature type="transmembrane region" description="Helical" evidence="7">
    <location>
        <begin position="368"/>
        <end position="387"/>
    </location>
</feature>
<evidence type="ECO:0000256" key="8">
    <source>
        <dbReference type="SAM" id="SignalP"/>
    </source>
</evidence>
<dbReference type="Pfam" id="PF05934">
    <property type="entry name" value="MCLC"/>
    <property type="match status" value="1"/>
</dbReference>
<organism evidence="9 10">
    <name type="scientific">Trichinella nelsoni</name>
    <dbReference type="NCBI Taxonomy" id="6336"/>
    <lineage>
        <taxon>Eukaryota</taxon>
        <taxon>Metazoa</taxon>
        <taxon>Ecdysozoa</taxon>
        <taxon>Nematoda</taxon>
        <taxon>Enoplea</taxon>
        <taxon>Dorylaimia</taxon>
        <taxon>Trichinellida</taxon>
        <taxon>Trichinellidae</taxon>
        <taxon>Trichinella</taxon>
    </lineage>
</organism>
<feature type="transmembrane region" description="Helical" evidence="7">
    <location>
        <begin position="218"/>
        <end position="239"/>
    </location>
</feature>
<dbReference type="EMBL" id="JYDL01000005">
    <property type="protein sequence ID" value="KRX26891.1"/>
    <property type="molecule type" value="Genomic_DNA"/>
</dbReference>
<evidence type="ECO:0000313" key="10">
    <source>
        <dbReference type="Proteomes" id="UP000054630"/>
    </source>
</evidence>
<dbReference type="PANTHER" id="PTHR34093:SF1">
    <property type="entry name" value="CHLORIDE CHANNEL CLIC-LIKE PROTEIN 1"/>
    <property type="match status" value="1"/>
</dbReference>
<protein>
    <recommendedName>
        <fullName evidence="3">Chloride channel CLIC-like protein 1</fullName>
    </recommendedName>
</protein>
<comment type="caution">
    <text evidence="9">The sequence shown here is derived from an EMBL/GenBank/DDBJ whole genome shotgun (WGS) entry which is preliminary data.</text>
</comment>
<proteinExistence type="inferred from homology"/>
<dbReference type="Proteomes" id="UP000054630">
    <property type="component" value="Unassembled WGS sequence"/>
</dbReference>
<dbReference type="STRING" id="6336.A0A0V0SJR9"/>
<feature type="signal peptide" evidence="8">
    <location>
        <begin position="1"/>
        <end position="33"/>
    </location>
</feature>
<dbReference type="InterPro" id="IPR009231">
    <property type="entry name" value="Chloride_chnl_CLIC-like"/>
</dbReference>
<evidence type="ECO:0000256" key="4">
    <source>
        <dbReference type="ARBA" id="ARBA00022692"/>
    </source>
</evidence>
<keyword evidence="4 7" id="KW-0812">Transmembrane</keyword>
<keyword evidence="8" id="KW-0732">Signal</keyword>
<evidence type="ECO:0000256" key="5">
    <source>
        <dbReference type="ARBA" id="ARBA00022989"/>
    </source>
</evidence>
<dbReference type="OrthoDB" id="10037397at2759"/>
<gene>
    <name evidence="9" type="ORF">T07_14727</name>
</gene>
<reference evidence="9 10" key="1">
    <citation type="submission" date="2015-01" db="EMBL/GenBank/DDBJ databases">
        <title>Evolution of Trichinella species and genotypes.</title>
        <authorList>
            <person name="Korhonen P.K."/>
            <person name="Edoardo P."/>
            <person name="Giuseppe L.R."/>
            <person name="Gasser R.B."/>
        </authorList>
    </citation>
    <scope>NUCLEOTIDE SEQUENCE [LARGE SCALE GENOMIC DNA]</scope>
    <source>
        <strain evidence="9">ISS37</strain>
    </source>
</reference>
<accession>A0A0V0SJR9</accession>
<dbReference type="PANTHER" id="PTHR34093">
    <property type="entry name" value="CHLORIDE CHANNEL CLIC-LIKE PROTEIN 1"/>
    <property type="match status" value="1"/>
</dbReference>
<name>A0A0V0SJR9_9BILA</name>
<feature type="chain" id="PRO_5006868863" description="Chloride channel CLIC-like protein 1" evidence="8">
    <location>
        <begin position="34"/>
        <end position="442"/>
    </location>
</feature>
<evidence type="ECO:0000256" key="3">
    <source>
        <dbReference type="ARBA" id="ARBA00015571"/>
    </source>
</evidence>
<keyword evidence="10" id="KW-1185">Reference proteome</keyword>
<dbReference type="AlphaFoldDB" id="A0A0V0SJR9"/>
<evidence type="ECO:0000313" key="9">
    <source>
        <dbReference type="EMBL" id="KRX26891.1"/>
    </source>
</evidence>
<evidence type="ECO:0000256" key="1">
    <source>
        <dbReference type="ARBA" id="ARBA00004141"/>
    </source>
</evidence>
<keyword evidence="5 7" id="KW-1133">Transmembrane helix</keyword>
<keyword evidence="6 7" id="KW-0472">Membrane</keyword>
<dbReference type="GO" id="GO:0016020">
    <property type="term" value="C:membrane"/>
    <property type="evidence" value="ECO:0007669"/>
    <property type="project" value="UniProtKB-SubCell"/>
</dbReference>
<sequence>MFFGRVEYNLSRMALLCWFSLSNILLLVELAVSEDPFKITENRDKWIDPNSMFSTDSLTENEVKLVNDDDVSGKKFCKFNHIMKEELAECRKKLLTMPKMASNCQCQFDEKSPCQSEVAAVKHMIRLLGRKLDINLDNPKSVSDSAQNYVVRLTVSQSDLATWNELLTETQLKHSTLIEALEKVGNMINTASLRTVVSESLIKQTNCTNNVSENDTSLVYIFTWLNFVALVVALGYIVLVIWRRSFFLFVTFMFCTLFALSFVWTWYHMYKTEQAKSMAILHKVSLSSCRRIEDMSIWQYIGHLYFKLEDTCTEYHKAVIVDPFLEVKPLKVLGVTISEFVFAPLEPLAKEINRSFAALRNNLSTYNFALLIITFLSLMVPLLLLIGRYRFRALYGMISVEPAAVTKNPRTIPIENKAAIDSTPSKKQLKRLHRKALLKLKN</sequence>
<dbReference type="GO" id="GO:0005254">
    <property type="term" value="F:chloride channel activity"/>
    <property type="evidence" value="ECO:0007669"/>
    <property type="project" value="TreeGrafter"/>
</dbReference>
<evidence type="ECO:0000256" key="7">
    <source>
        <dbReference type="SAM" id="Phobius"/>
    </source>
</evidence>
<feature type="transmembrane region" description="Helical" evidence="7">
    <location>
        <begin position="246"/>
        <end position="267"/>
    </location>
</feature>
<evidence type="ECO:0000256" key="2">
    <source>
        <dbReference type="ARBA" id="ARBA00005944"/>
    </source>
</evidence>
<evidence type="ECO:0000256" key="6">
    <source>
        <dbReference type="ARBA" id="ARBA00023136"/>
    </source>
</evidence>